<feature type="compositionally biased region" description="Basic and acidic residues" evidence="1">
    <location>
        <begin position="28"/>
        <end position="54"/>
    </location>
</feature>
<evidence type="ECO:0000256" key="1">
    <source>
        <dbReference type="SAM" id="MobiDB-lite"/>
    </source>
</evidence>
<keyword evidence="4" id="KW-1185">Reference proteome</keyword>
<name>A0A5A5TGU1_9CHLR</name>
<evidence type="ECO:0000313" key="4">
    <source>
        <dbReference type="Proteomes" id="UP000322530"/>
    </source>
</evidence>
<dbReference type="EMBL" id="BIXY01000062">
    <property type="protein sequence ID" value="GCF10174.1"/>
    <property type="molecule type" value="Genomic_DNA"/>
</dbReference>
<dbReference type="InterPro" id="IPR002711">
    <property type="entry name" value="HNH"/>
</dbReference>
<dbReference type="Proteomes" id="UP000322530">
    <property type="component" value="Unassembled WGS sequence"/>
</dbReference>
<feature type="region of interest" description="Disordered" evidence="1">
    <location>
        <begin position="28"/>
        <end position="70"/>
    </location>
</feature>
<evidence type="ECO:0000313" key="3">
    <source>
        <dbReference type="EMBL" id="GCF10174.1"/>
    </source>
</evidence>
<feature type="domain" description="HNH" evidence="2">
    <location>
        <begin position="2"/>
        <end position="34"/>
    </location>
</feature>
<dbReference type="AlphaFoldDB" id="A0A5A5TGU1"/>
<dbReference type="GO" id="GO:0004519">
    <property type="term" value="F:endonuclease activity"/>
    <property type="evidence" value="ECO:0007669"/>
    <property type="project" value="InterPro"/>
</dbReference>
<dbReference type="OrthoDB" id="468044at2"/>
<reference evidence="3 4" key="1">
    <citation type="submission" date="2019-01" db="EMBL/GenBank/DDBJ databases">
        <title>Draft genome sequence of Dictyobacter sp. Uno17.</title>
        <authorList>
            <person name="Wang C.M."/>
            <person name="Zheng Y."/>
            <person name="Sakai Y."/>
            <person name="Abe K."/>
            <person name="Yokota A."/>
            <person name="Yabe S."/>
        </authorList>
    </citation>
    <scope>NUCLEOTIDE SEQUENCE [LARGE SCALE GENOMIC DNA]</scope>
    <source>
        <strain evidence="3 4">Uno17</strain>
    </source>
</reference>
<comment type="caution">
    <text evidence="3">The sequence shown here is derived from an EMBL/GenBank/DDBJ whole genome shotgun (WGS) entry which is preliminary data.</text>
</comment>
<gene>
    <name evidence="3" type="ORF">KDI_37380</name>
</gene>
<sequence>MEIDYITQKNQGGGEEISNKCLLHRHCHDDRHARPAEGISDKDHNTGIEPDEGKPSCPVLKPSRGGNSFA</sequence>
<dbReference type="RefSeq" id="WP_149403068.1">
    <property type="nucleotide sequence ID" value="NZ_BIXY01000062.1"/>
</dbReference>
<dbReference type="Pfam" id="PF01844">
    <property type="entry name" value="HNH"/>
    <property type="match status" value="1"/>
</dbReference>
<dbReference type="GO" id="GO:0008270">
    <property type="term" value="F:zinc ion binding"/>
    <property type="evidence" value="ECO:0007669"/>
    <property type="project" value="InterPro"/>
</dbReference>
<protein>
    <recommendedName>
        <fullName evidence="2">HNH domain-containing protein</fullName>
    </recommendedName>
</protein>
<proteinExistence type="predicted"/>
<accession>A0A5A5TGU1</accession>
<evidence type="ECO:0000259" key="2">
    <source>
        <dbReference type="Pfam" id="PF01844"/>
    </source>
</evidence>
<dbReference type="GO" id="GO:0003676">
    <property type="term" value="F:nucleic acid binding"/>
    <property type="evidence" value="ECO:0007669"/>
    <property type="project" value="InterPro"/>
</dbReference>
<organism evidence="3 4">
    <name type="scientific">Dictyobacter arantiisoli</name>
    <dbReference type="NCBI Taxonomy" id="2014874"/>
    <lineage>
        <taxon>Bacteria</taxon>
        <taxon>Bacillati</taxon>
        <taxon>Chloroflexota</taxon>
        <taxon>Ktedonobacteria</taxon>
        <taxon>Ktedonobacterales</taxon>
        <taxon>Dictyobacteraceae</taxon>
        <taxon>Dictyobacter</taxon>
    </lineage>
</organism>